<dbReference type="EMBL" id="CADEAL010000578">
    <property type="protein sequence ID" value="CAB1422357.1"/>
    <property type="molecule type" value="Genomic_DNA"/>
</dbReference>
<sequence>MVKRLEKRNFTTEEARDLCYRRASDKSDDDVSDEDSDQSFDSGAEAMFQEGRDITLDKEVLPAGEDHEAEEAEEGEVGREGEAAAAEVKPVCQPSHLERDGMMLMMQM</sequence>
<accession>A0A9N7YDI7</accession>
<evidence type="ECO:0000313" key="3">
    <source>
        <dbReference type="Proteomes" id="UP001153269"/>
    </source>
</evidence>
<evidence type="ECO:0000313" key="2">
    <source>
        <dbReference type="EMBL" id="CAB1422357.1"/>
    </source>
</evidence>
<proteinExistence type="predicted"/>
<gene>
    <name evidence="2" type="ORF">PLEPLA_LOCUS10272</name>
</gene>
<protein>
    <submittedName>
        <fullName evidence="2">Uncharacterized protein</fullName>
    </submittedName>
</protein>
<feature type="compositionally biased region" description="Acidic residues" evidence="1">
    <location>
        <begin position="27"/>
        <end position="38"/>
    </location>
</feature>
<name>A0A9N7YDI7_PLEPL</name>
<comment type="caution">
    <text evidence="2">The sequence shown here is derived from an EMBL/GenBank/DDBJ whole genome shotgun (WGS) entry which is preliminary data.</text>
</comment>
<dbReference type="AlphaFoldDB" id="A0A9N7YDI7"/>
<feature type="region of interest" description="Disordered" evidence="1">
    <location>
        <begin position="62"/>
        <end position="89"/>
    </location>
</feature>
<dbReference type="Proteomes" id="UP001153269">
    <property type="component" value="Unassembled WGS sequence"/>
</dbReference>
<evidence type="ECO:0000256" key="1">
    <source>
        <dbReference type="SAM" id="MobiDB-lite"/>
    </source>
</evidence>
<organism evidence="2 3">
    <name type="scientific">Pleuronectes platessa</name>
    <name type="common">European plaice</name>
    <dbReference type="NCBI Taxonomy" id="8262"/>
    <lineage>
        <taxon>Eukaryota</taxon>
        <taxon>Metazoa</taxon>
        <taxon>Chordata</taxon>
        <taxon>Craniata</taxon>
        <taxon>Vertebrata</taxon>
        <taxon>Euteleostomi</taxon>
        <taxon>Actinopterygii</taxon>
        <taxon>Neopterygii</taxon>
        <taxon>Teleostei</taxon>
        <taxon>Neoteleostei</taxon>
        <taxon>Acanthomorphata</taxon>
        <taxon>Carangaria</taxon>
        <taxon>Pleuronectiformes</taxon>
        <taxon>Pleuronectoidei</taxon>
        <taxon>Pleuronectidae</taxon>
        <taxon>Pleuronectes</taxon>
    </lineage>
</organism>
<feature type="region of interest" description="Disordered" evidence="1">
    <location>
        <begin position="21"/>
        <end position="46"/>
    </location>
</feature>
<reference evidence="2" key="1">
    <citation type="submission" date="2020-03" db="EMBL/GenBank/DDBJ databases">
        <authorList>
            <person name="Weist P."/>
        </authorList>
    </citation>
    <scope>NUCLEOTIDE SEQUENCE</scope>
</reference>
<keyword evidence="3" id="KW-1185">Reference proteome</keyword>